<feature type="transmembrane region" description="Helical" evidence="7">
    <location>
        <begin position="284"/>
        <end position="305"/>
    </location>
</feature>
<feature type="transmembrane region" description="Helical" evidence="7">
    <location>
        <begin position="25"/>
        <end position="45"/>
    </location>
</feature>
<feature type="transmembrane region" description="Helical" evidence="7">
    <location>
        <begin position="424"/>
        <end position="444"/>
    </location>
</feature>
<dbReference type="PROSITE" id="PS50850">
    <property type="entry name" value="MFS"/>
    <property type="match status" value="1"/>
</dbReference>
<keyword evidence="4 7" id="KW-1133">Transmembrane helix</keyword>
<dbReference type="InterPro" id="IPR036259">
    <property type="entry name" value="MFS_trans_sf"/>
</dbReference>
<comment type="caution">
    <text evidence="9">The sequence shown here is derived from an EMBL/GenBank/DDBJ whole genome shotgun (WGS) entry which is preliminary data.</text>
</comment>
<keyword evidence="3 7" id="KW-0812">Transmembrane</keyword>
<protein>
    <recommendedName>
        <fullName evidence="8">Major facilitator superfamily (MFS) profile domain-containing protein</fullName>
    </recommendedName>
</protein>
<evidence type="ECO:0000256" key="2">
    <source>
        <dbReference type="ARBA" id="ARBA00022448"/>
    </source>
</evidence>
<sequence>MTVKMFGPHEPRPPLFFRFRTSPSFILFTVCVAIYNDTFLFGTIIPVLPFALPHRINVGEEDVQIYISILLSMYGGSLLCGSLLFGWIGDKIPRRHGIFLFGLSMLLIATTILSFGRHFVVLVIGRILQGFSAAVVWTSGLALLTDMFGQERYGEAVGYAQTSVSIGTTSAPLLGGVVYARGGYGAVSAMSIGVVAFSLALALTMIEPKAVSESEEPAPSFPVAERNHHSQEVSRLDRSTQGPTTLESALRLPDERSALIHKKHKEGEFGSGPSYFLLLRSGRILATMAGIFTYAFVMLSFEGMIPLFVKQTFHWNSARAALIFLSWIIPGFLGPVAGKASDRFGSRWIAVGGLLFAAPPLICMQFVTENSNSHKVLLCGLLTLVGFGFVWILPACVSDLTAAAADLKHENPHDFGDSGASSQAFGLFVFAYSCGSLVGPSVVGTVRAKVGWGAATMTLAAACAAACIPIMLKTSASSRRKNALLQ</sequence>
<evidence type="ECO:0000259" key="8">
    <source>
        <dbReference type="PROSITE" id="PS50850"/>
    </source>
</evidence>
<evidence type="ECO:0000313" key="10">
    <source>
        <dbReference type="Proteomes" id="UP000606974"/>
    </source>
</evidence>
<feature type="region of interest" description="Disordered" evidence="6">
    <location>
        <begin position="216"/>
        <end position="247"/>
    </location>
</feature>
<feature type="transmembrane region" description="Helical" evidence="7">
    <location>
        <begin position="380"/>
        <end position="403"/>
    </location>
</feature>
<feature type="domain" description="Major facilitator superfamily (MFS) profile" evidence="8">
    <location>
        <begin position="30"/>
        <end position="479"/>
    </location>
</feature>
<dbReference type="Gene3D" id="1.20.1250.20">
    <property type="entry name" value="MFS general substrate transporter like domains"/>
    <property type="match status" value="1"/>
</dbReference>
<feature type="compositionally biased region" description="Basic and acidic residues" evidence="6">
    <location>
        <begin position="225"/>
        <end position="238"/>
    </location>
</feature>
<feature type="transmembrane region" description="Helical" evidence="7">
    <location>
        <begin position="65"/>
        <end position="85"/>
    </location>
</feature>
<dbReference type="SUPFAM" id="SSF103473">
    <property type="entry name" value="MFS general substrate transporter"/>
    <property type="match status" value="1"/>
</dbReference>
<evidence type="ECO:0000313" key="9">
    <source>
        <dbReference type="EMBL" id="KAF7511154.1"/>
    </source>
</evidence>
<dbReference type="InterPro" id="IPR011701">
    <property type="entry name" value="MFS"/>
</dbReference>
<dbReference type="InterPro" id="IPR020846">
    <property type="entry name" value="MFS_dom"/>
</dbReference>
<evidence type="ECO:0000256" key="5">
    <source>
        <dbReference type="ARBA" id="ARBA00023136"/>
    </source>
</evidence>
<dbReference type="AlphaFoldDB" id="A0A8H7AN22"/>
<dbReference type="GO" id="GO:0016020">
    <property type="term" value="C:membrane"/>
    <property type="evidence" value="ECO:0007669"/>
    <property type="project" value="UniProtKB-SubCell"/>
</dbReference>
<dbReference type="InterPro" id="IPR050930">
    <property type="entry name" value="MFS_Vesicular_Transporter"/>
</dbReference>
<dbReference type="OrthoDB" id="5086884at2759"/>
<dbReference type="Pfam" id="PF07690">
    <property type="entry name" value="MFS_1"/>
    <property type="match status" value="1"/>
</dbReference>
<feature type="transmembrane region" description="Helical" evidence="7">
    <location>
        <begin position="186"/>
        <end position="206"/>
    </location>
</feature>
<dbReference type="PANTHER" id="PTHR23506:SF23">
    <property type="entry name" value="GH10249P"/>
    <property type="match status" value="1"/>
</dbReference>
<dbReference type="EMBL" id="JAACFV010000023">
    <property type="protein sequence ID" value="KAF7511154.1"/>
    <property type="molecule type" value="Genomic_DNA"/>
</dbReference>
<keyword evidence="10" id="KW-1185">Reference proteome</keyword>
<keyword evidence="5 7" id="KW-0472">Membrane</keyword>
<accession>A0A8H7AN22</accession>
<reference evidence="9" key="1">
    <citation type="submission" date="2020-02" db="EMBL/GenBank/DDBJ databases">
        <authorList>
            <person name="Palmer J.M."/>
        </authorList>
    </citation>
    <scope>NUCLEOTIDE SEQUENCE</scope>
    <source>
        <strain evidence="9">EPUS1.4</strain>
        <tissue evidence="9">Thallus</tissue>
    </source>
</reference>
<evidence type="ECO:0000256" key="1">
    <source>
        <dbReference type="ARBA" id="ARBA00004141"/>
    </source>
</evidence>
<dbReference type="Proteomes" id="UP000606974">
    <property type="component" value="Unassembled WGS sequence"/>
</dbReference>
<feature type="transmembrane region" description="Helical" evidence="7">
    <location>
        <begin position="450"/>
        <end position="472"/>
    </location>
</feature>
<evidence type="ECO:0000256" key="4">
    <source>
        <dbReference type="ARBA" id="ARBA00022989"/>
    </source>
</evidence>
<dbReference type="CDD" id="cd17325">
    <property type="entry name" value="MFS_MdtG_SLC18_like"/>
    <property type="match status" value="1"/>
</dbReference>
<name>A0A8H7AN22_9EURO</name>
<comment type="subcellular location">
    <subcellularLocation>
        <location evidence="1">Membrane</location>
        <topology evidence="1">Multi-pass membrane protein</topology>
    </subcellularLocation>
</comment>
<proteinExistence type="predicted"/>
<dbReference type="GO" id="GO:0022857">
    <property type="term" value="F:transmembrane transporter activity"/>
    <property type="evidence" value="ECO:0007669"/>
    <property type="project" value="InterPro"/>
</dbReference>
<evidence type="ECO:0000256" key="7">
    <source>
        <dbReference type="SAM" id="Phobius"/>
    </source>
</evidence>
<dbReference type="PANTHER" id="PTHR23506">
    <property type="entry name" value="GH10249P"/>
    <property type="match status" value="1"/>
</dbReference>
<gene>
    <name evidence="9" type="ORF">GJ744_005385</name>
</gene>
<evidence type="ECO:0000256" key="3">
    <source>
        <dbReference type="ARBA" id="ARBA00022692"/>
    </source>
</evidence>
<feature type="transmembrane region" description="Helical" evidence="7">
    <location>
        <begin position="348"/>
        <end position="368"/>
    </location>
</feature>
<feature type="transmembrane region" description="Helical" evidence="7">
    <location>
        <begin position="156"/>
        <end position="180"/>
    </location>
</feature>
<keyword evidence="2" id="KW-0813">Transport</keyword>
<organism evidence="9 10">
    <name type="scientific">Endocarpon pusillum</name>
    <dbReference type="NCBI Taxonomy" id="364733"/>
    <lineage>
        <taxon>Eukaryota</taxon>
        <taxon>Fungi</taxon>
        <taxon>Dikarya</taxon>
        <taxon>Ascomycota</taxon>
        <taxon>Pezizomycotina</taxon>
        <taxon>Eurotiomycetes</taxon>
        <taxon>Chaetothyriomycetidae</taxon>
        <taxon>Verrucariales</taxon>
        <taxon>Verrucariaceae</taxon>
        <taxon>Endocarpon</taxon>
    </lineage>
</organism>
<evidence type="ECO:0000256" key="6">
    <source>
        <dbReference type="SAM" id="MobiDB-lite"/>
    </source>
</evidence>
<feature type="transmembrane region" description="Helical" evidence="7">
    <location>
        <begin position="317"/>
        <end position="336"/>
    </location>
</feature>
<feature type="transmembrane region" description="Helical" evidence="7">
    <location>
        <begin position="97"/>
        <end position="115"/>
    </location>
</feature>